<dbReference type="EMBL" id="CP036343">
    <property type="protein sequence ID" value="QDT91872.1"/>
    <property type="molecule type" value="Genomic_DNA"/>
</dbReference>
<evidence type="ECO:0000313" key="2">
    <source>
        <dbReference type="EMBL" id="QDT91872.1"/>
    </source>
</evidence>
<proteinExistence type="predicted"/>
<dbReference type="AlphaFoldDB" id="A0A517VFT2"/>
<protein>
    <recommendedName>
        <fullName evidence="4">Lipoprotein</fullName>
    </recommendedName>
</protein>
<sequence length="174" mass="19669">MKHIILPSLIILVACTETHITDHTVEVISSEGRTTSEPPSPEIEGLSFGGIPSNEERDGEAHTEEIKWDTGIADLVSGYSRREVMARNHVNRIEKGKSKDNWRDANDFLQDDGSDYYQVFQSLQTQLGTEQLRIRCTGPTGTKLRYEAECLGKLYEVEYDLKSVQIIKVNNINQ</sequence>
<feature type="compositionally biased region" description="Basic and acidic residues" evidence="1">
    <location>
        <begin position="54"/>
        <end position="63"/>
    </location>
</feature>
<evidence type="ECO:0000313" key="3">
    <source>
        <dbReference type="Proteomes" id="UP000316855"/>
    </source>
</evidence>
<feature type="region of interest" description="Disordered" evidence="1">
    <location>
        <begin position="29"/>
        <end position="63"/>
    </location>
</feature>
<name>A0A517VFT2_9PLAN</name>
<evidence type="ECO:0008006" key="4">
    <source>
        <dbReference type="Google" id="ProtNLM"/>
    </source>
</evidence>
<accession>A0A517VFT2</accession>
<gene>
    <name evidence="2" type="ORF">Pan161_35360</name>
</gene>
<organism evidence="2 3">
    <name type="scientific">Gimesia algae</name>
    <dbReference type="NCBI Taxonomy" id="2527971"/>
    <lineage>
        <taxon>Bacteria</taxon>
        <taxon>Pseudomonadati</taxon>
        <taxon>Planctomycetota</taxon>
        <taxon>Planctomycetia</taxon>
        <taxon>Planctomycetales</taxon>
        <taxon>Planctomycetaceae</taxon>
        <taxon>Gimesia</taxon>
    </lineage>
</organism>
<evidence type="ECO:0000256" key="1">
    <source>
        <dbReference type="SAM" id="MobiDB-lite"/>
    </source>
</evidence>
<keyword evidence="3" id="KW-1185">Reference proteome</keyword>
<dbReference type="KEGG" id="gax:Pan161_35360"/>
<dbReference type="OrthoDB" id="9866415at2"/>
<dbReference type="Proteomes" id="UP000316855">
    <property type="component" value="Chromosome"/>
</dbReference>
<dbReference type="RefSeq" id="WP_145229072.1">
    <property type="nucleotide sequence ID" value="NZ_CP036343.1"/>
</dbReference>
<dbReference type="PROSITE" id="PS51257">
    <property type="entry name" value="PROKAR_LIPOPROTEIN"/>
    <property type="match status" value="1"/>
</dbReference>
<reference evidence="2 3" key="1">
    <citation type="submission" date="2019-02" db="EMBL/GenBank/DDBJ databases">
        <title>Deep-cultivation of Planctomycetes and their phenomic and genomic characterization uncovers novel biology.</title>
        <authorList>
            <person name="Wiegand S."/>
            <person name="Jogler M."/>
            <person name="Boedeker C."/>
            <person name="Pinto D."/>
            <person name="Vollmers J."/>
            <person name="Rivas-Marin E."/>
            <person name="Kohn T."/>
            <person name="Peeters S.H."/>
            <person name="Heuer A."/>
            <person name="Rast P."/>
            <person name="Oberbeckmann S."/>
            <person name="Bunk B."/>
            <person name="Jeske O."/>
            <person name="Meyerdierks A."/>
            <person name="Storesund J.E."/>
            <person name="Kallscheuer N."/>
            <person name="Luecker S."/>
            <person name="Lage O.M."/>
            <person name="Pohl T."/>
            <person name="Merkel B.J."/>
            <person name="Hornburger P."/>
            <person name="Mueller R.-W."/>
            <person name="Bruemmer F."/>
            <person name="Labrenz M."/>
            <person name="Spormann A.M."/>
            <person name="Op den Camp H."/>
            <person name="Overmann J."/>
            <person name="Amann R."/>
            <person name="Jetten M.S.M."/>
            <person name="Mascher T."/>
            <person name="Medema M.H."/>
            <person name="Devos D.P."/>
            <person name="Kaster A.-K."/>
            <person name="Ovreas L."/>
            <person name="Rohde M."/>
            <person name="Galperin M.Y."/>
            <person name="Jogler C."/>
        </authorList>
    </citation>
    <scope>NUCLEOTIDE SEQUENCE [LARGE SCALE GENOMIC DNA]</scope>
    <source>
        <strain evidence="2 3">Pan161</strain>
    </source>
</reference>